<evidence type="ECO:0000256" key="4">
    <source>
        <dbReference type="ARBA" id="ARBA00022729"/>
    </source>
</evidence>
<keyword evidence="7" id="KW-0325">Glycoprotein</keyword>
<evidence type="ECO:0000313" key="9">
    <source>
        <dbReference type="EMBL" id="KAG5683058.1"/>
    </source>
</evidence>
<dbReference type="InterPro" id="IPR031424">
    <property type="entry name" value="QVR-like"/>
</dbReference>
<comment type="subcellular location">
    <subcellularLocation>
        <location evidence="1">Membrane</location>
        <topology evidence="1">Lipid-anchor</topology>
        <topology evidence="1">GPI-anchor</topology>
    </subcellularLocation>
</comment>
<dbReference type="AlphaFoldDB" id="A0A9J6CLC1"/>
<dbReference type="InterPro" id="IPR050975">
    <property type="entry name" value="Sleep_regulator"/>
</dbReference>
<reference evidence="9" key="1">
    <citation type="submission" date="2021-03" db="EMBL/GenBank/DDBJ databases">
        <title>Chromosome level genome of the anhydrobiotic midge Polypedilum vanderplanki.</title>
        <authorList>
            <person name="Yoshida Y."/>
            <person name="Kikawada T."/>
            <person name="Gusev O."/>
        </authorList>
    </citation>
    <scope>NUCLEOTIDE SEQUENCE</scope>
    <source>
        <strain evidence="9">NIAS01</strain>
        <tissue evidence="9">Whole body or cell culture</tissue>
    </source>
</reference>
<evidence type="ECO:0000256" key="2">
    <source>
        <dbReference type="ARBA" id="ARBA00022622"/>
    </source>
</evidence>
<keyword evidence="5" id="KW-1133">Transmembrane helix</keyword>
<dbReference type="Proteomes" id="UP001107558">
    <property type="component" value="Chromosome 1"/>
</dbReference>
<organism evidence="9 10">
    <name type="scientific">Polypedilum vanderplanki</name>
    <name type="common">Sleeping chironomid midge</name>
    <dbReference type="NCBI Taxonomy" id="319348"/>
    <lineage>
        <taxon>Eukaryota</taxon>
        <taxon>Metazoa</taxon>
        <taxon>Ecdysozoa</taxon>
        <taxon>Arthropoda</taxon>
        <taxon>Hexapoda</taxon>
        <taxon>Insecta</taxon>
        <taxon>Pterygota</taxon>
        <taxon>Neoptera</taxon>
        <taxon>Endopterygota</taxon>
        <taxon>Diptera</taxon>
        <taxon>Nematocera</taxon>
        <taxon>Chironomoidea</taxon>
        <taxon>Chironomidae</taxon>
        <taxon>Chironominae</taxon>
        <taxon>Polypedilum</taxon>
        <taxon>Polypedilum</taxon>
    </lineage>
</organism>
<evidence type="ECO:0000313" key="10">
    <source>
        <dbReference type="Proteomes" id="UP001107558"/>
    </source>
</evidence>
<evidence type="ECO:0000256" key="7">
    <source>
        <dbReference type="ARBA" id="ARBA00023180"/>
    </source>
</evidence>
<name>A0A9J6CLC1_POLVA</name>
<dbReference type="GO" id="GO:0030431">
    <property type="term" value="P:sleep"/>
    <property type="evidence" value="ECO:0007669"/>
    <property type="project" value="InterPro"/>
</dbReference>
<keyword evidence="3" id="KW-0812">Transmembrane</keyword>
<gene>
    <name evidence="9" type="ORF">PVAND_012364</name>
</gene>
<evidence type="ECO:0000256" key="5">
    <source>
        <dbReference type="ARBA" id="ARBA00022989"/>
    </source>
</evidence>
<accession>A0A9J6CLC1</accession>
<keyword evidence="6" id="KW-0472">Membrane</keyword>
<keyword evidence="10" id="KW-1185">Reference proteome</keyword>
<sequence length="124" mass="14311">MINLNLVHGLSCYDCANNTREDCIEKRNVTIVNCTEEEPKHAVCIKKTYFKNGLHFTKRFCGQDGGKSNRTCDFFYQQIIDMPEMENFKCVSCKENNCNAADENHFNKQLIVLVLIFSAALRVY</sequence>
<evidence type="ECO:0000256" key="6">
    <source>
        <dbReference type="ARBA" id="ARBA00023136"/>
    </source>
</evidence>
<protein>
    <recommendedName>
        <fullName evidence="11">Protein quiver</fullName>
    </recommendedName>
</protein>
<evidence type="ECO:0000256" key="3">
    <source>
        <dbReference type="ARBA" id="ARBA00022692"/>
    </source>
</evidence>
<keyword evidence="2" id="KW-0336">GPI-anchor</keyword>
<comment type="caution">
    <text evidence="9">The sequence shown here is derived from an EMBL/GenBank/DDBJ whole genome shotgun (WGS) entry which is preliminary data.</text>
</comment>
<evidence type="ECO:0000256" key="1">
    <source>
        <dbReference type="ARBA" id="ARBA00004589"/>
    </source>
</evidence>
<dbReference type="PANTHER" id="PTHR33562">
    <property type="entry name" value="ATILLA, ISOFORM B-RELATED-RELATED"/>
    <property type="match status" value="1"/>
</dbReference>
<dbReference type="GO" id="GO:0098552">
    <property type="term" value="C:side of membrane"/>
    <property type="evidence" value="ECO:0007669"/>
    <property type="project" value="UniProtKB-KW"/>
</dbReference>
<dbReference type="GO" id="GO:0032222">
    <property type="term" value="P:regulation of synaptic transmission, cholinergic"/>
    <property type="evidence" value="ECO:0007669"/>
    <property type="project" value="InterPro"/>
</dbReference>
<keyword evidence="4" id="KW-0732">Signal</keyword>
<proteinExistence type="predicted"/>
<evidence type="ECO:0000256" key="8">
    <source>
        <dbReference type="ARBA" id="ARBA00023288"/>
    </source>
</evidence>
<dbReference type="EMBL" id="JADBJN010000001">
    <property type="protein sequence ID" value="KAG5683058.1"/>
    <property type="molecule type" value="Genomic_DNA"/>
</dbReference>
<keyword evidence="8" id="KW-0449">Lipoprotein</keyword>
<dbReference type="Pfam" id="PF17064">
    <property type="entry name" value="QVR"/>
    <property type="match status" value="1"/>
</dbReference>
<evidence type="ECO:0008006" key="11">
    <source>
        <dbReference type="Google" id="ProtNLM"/>
    </source>
</evidence>